<gene>
    <name evidence="2" type="primary">LOC113691970</name>
</gene>
<evidence type="ECO:0000313" key="2">
    <source>
        <dbReference type="RefSeq" id="XP_027066099.2"/>
    </source>
</evidence>
<name>A0A6P6SJR5_COFAR</name>
<dbReference type="Proteomes" id="UP001652660">
    <property type="component" value="Chromosome 6c"/>
</dbReference>
<dbReference type="AlphaFoldDB" id="A0A6P6SJR5"/>
<dbReference type="GeneID" id="113691970"/>
<sequence length="692" mass="77865">MTKFSEITSLFSSLASNAGALDPTATNEDDEDLAITISNLNRSLNLSETQPSTRVLDTALSLMCFTAPQVFQSVFDCTVKTIVAVLSSSIECKVIKIGKNEVLRVGGSICRQDCAEIIEACVDVLEKLEGHRGDLSLSMVHAALHMVVLASRFKYTLGSSAVLDVKTVDGWKLSFQKLLAHVPKESCISRDMPVRLLCWYLDPALLKHNMSQILQEVNKRPFLCLSMAFSEMTEWHSILISLTLAPSLFIEARALLHNWYLLTGLASVLRLQIQLVSLVLDIVSRPMSWGLSMETGSKMPFCDAYFPYKQKSIRILAGPLSWENFQQLVQKISRLVSQGGKDYNGSSEQGVLKMELVDHKSLWAIAINFPHWFLFACLLLFSAPDFQGISHLKYMIHSTDKSYDEEVPYCAAAARYIAWILDPVTESNQDLLVDYLNKLSGLWTSKRFSSGKCHQASRGCKEESEIELVCLENRILKYDNHSNWIWLKEFHDVCVRYCRQVTGFASVAAHISQGDCSQQSRLIRMIPLGILIGFLDSVDEVGCELFLHYAATGTILKWTETQIHGLKQNGRICEWQEESTTWSQTCTAEEAVAGASVVFDLTDVTEKMSASLFENEERGLKFIHGMKLKVGNYLLKCVKRLLHFKADEAAKLIMYRDLVHSLVRWERQGQDPQDYKDLEDVIDALKGASAFL</sequence>
<proteinExistence type="predicted"/>
<accession>A0A6P6SJR5</accession>
<organism evidence="1 2">
    <name type="scientific">Coffea arabica</name>
    <name type="common">Arabian coffee</name>
    <dbReference type="NCBI Taxonomy" id="13443"/>
    <lineage>
        <taxon>Eukaryota</taxon>
        <taxon>Viridiplantae</taxon>
        <taxon>Streptophyta</taxon>
        <taxon>Embryophyta</taxon>
        <taxon>Tracheophyta</taxon>
        <taxon>Spermatophyta</taxon>
        <taxon>Magnoliopsida</taxon>
        <taxon>eudicotyledons</taxon>
        <taxon>Gunneridae</taxon>
        <taxon>Pentapetalae</taxon>
        <taxon>asterids</taxon>
        <taxon>lamiids</taxon>
        <taxon>Gentianales</taxon>
        <taxon>Rubiaceae</taxon>
        <taxon>Ixoroideae</taxon>
        <taxon>Gardenieae complex</taxon>
        <taxon>Bertiereae - Coffeeae clade</taxon>
        <taxon>Coffeeae</taxon>
        <taxon>Coffea</taxon>
    </lineage>
</organism>
<dbReference type="OrthoDB" id="1917939at2759"/>
<reference evidence="2" key="2">
    <citation type="submission" date="2025-08" db="UniProtKB">
        <authorList>
            <consortium name="RefSeq"/>
        </authorList>
    </citation>
    <scope>IDENTIFICATION</scope>
    <source>
        <tissue evidence="2">Leaves</tissue>
    </source>
</reference>
<dbReference type="PANTHER" id="PTHR48221">
    <property type="entry name" value="ACYL-COA SYNTHETASE FAMILY PROTEIN"/>
    <property type="match status" value="1"/>
</dbReference>
<evidence type="ECO:0000313" key="1">
    <source>
        <dbReference type="Proteomes" id="UP001652660"/>
    </source>
</evidence>
<keyword evidence="1" id="KW-1185">Reference proteome</keyword>
<dbReference type="RefSeq" id="XP_027066099.2">
    <property type="nucleotide sequence ID" value="XM_027210298.2"/>
</dbReference>
<protein>
    <submittedName>
        <fullName evidence="2">Uncharacterized protein</fullName>
    </submittedName>
</protein>
<dbReference type="PANTHER" id="PTHR48221:SF2">
    <property type="entry name" value="ACYL-COA SYNTHETASE FAMILY PROTEIN"/>
    <property type="match status" value="1"/>
</dbReference>
<reference evidence="1" key="1">
    <citation type="journal article" date="2025" name="Foods">
        <title>Unveiling the Microbial Signatures of Arabica Coffee Cherries: Insights into Ripeness Specific Diversity, Functional Traits, and Implications for Quality and Safety.</title>
        <authorList>
            <consortium name="RefSeq"/>
            <person name="Tenea G.N."/>
            <person name="Cifuentes V."/>
            <person name="Reyes P."/>
            <person name="Cevallos-Vallejos M."/>
        </authorList>
    </citation>
    <scope>NUCLEOTIDE SEQUENCE [LARGE SCALE GENOMIC DNA]</scope>
</reference>